<organism evidence="3 4">
    <name type="scientific">Sphingomonas citri</name>
    <dbReference type="NCBI Taxonomy" id="2862499"/>
    <lineage>
        <taxon>Bacteria</taxon>
        <taxon>Pseudomonadati</taxon>
        <taxon>Pseudomonadota</taxon>
        <taxon>Alphaproteobacteria</taxon>
        <taxon>Sphingomonadales</taxon>
        <taxon>Sphingomonadaceae</taxon>
        <taxon>Sphingomonas</taxon>
    </lineage>
</organism>
<accession>A0ABS7BQ99</accession>
<keyword evidence="1" id="KW-0472">Membrane</keyword>
<feature type="transmembrane region" description="Helical" evidence="1">
    <location>
        <begin position="191"/>
        <end position="207"/>
    </location>
</feature>
<dbReference type="NCBIfam" id="TIGR02595">
    <property type="entry name" value="PEP_CTERM"/>
    <property type="match status" value="1"/>
</dbReference>
<keyword evidence="4" id="KW-1185">Reference proteome</keyword>
<dbReference type="NCBIfam" id="NF035944">
    <property type="entry name" value="PEPxxWA-CTERM"/>
    <property type="match status" value="1"/>
</dbReference>
<dbReference type="InterPro" id="IPR013424">
    <property type="entry name" value="Ice-binding_C"/>
</dbReference>
<keyword evidence="1" id="KW-1133">Transmembrane helix</keyword>
<comment type="caution">
    <text evidence="3">The sequence shown here is derived from an EMBL/GenBank/DDBJ whole genome shotgun (WGS) entry which is preliminary data.</text>
</comment>
<dbReference type="Pfam" id="PF07589">
    <property type="entry name" value="PEP-CTERM"/>
    <property type="match status" value="1"/>
</dbReference>
<proteinExistence type="predicted"/>
<evidence type="ECO:0000313" key="3">
    <source>
        <dbReference type="EMBL" id="MBW6531761.1"/>
    </source>
</evidence>
<sequence>MSAPASAASYVFDFSGGGLSGTVSLTYEANPNTGPIGTSPNRYDPVGSYIVTGASGTLSNSNIDLTTTITGVVPSNPGKPTPDNLLAPASFGHYVVKNGVPGPGGVAPGFSYDNLFYPAGSPPTATDYPFGGGFLDIYGLVFTTSSGKAVNFWSNGDTGQGVSYGAGTTDGVSVLDYAGGIVARTAVPEPATWMTMILGFALAGIALRRRRGVEARALV</sequence>
<evidence type="ECO:0000256" key="1">
    <source>
        <dbReference type="SAM" id="Phobius"/>
    </source>
</evidence>
<dbReference type="Proteomes" id="UP000759103">
    <property type="component" value="Unassembled WGS sequence"/>
</dbReference>
<gene>
    <name evidence="3" type="ORF">KZ820_13535</name>
</gene>
<evidence type="ECO:0000313" key="4">
    <source>
        <dbReference type="Proteomes" id="UP000759103"/>
    </source>
</evidence>
<evidence type="ECO:0000259" key="2">
    <source>
        <dbReference type="Pfam" id="PF07589"/>
    </source>
</evidence>
<protein>
    <submittedName>
        <fullName evidence="3">PEPxxWA-CTERM sorting domain-containing protein</fullName>
    </submittedName>
</protein>
<keyword evidence="1" id="KW-0812">Transmembrane</keyword>
<dbReference type="EMBL" id="JAHXZN010000004">
    <property type="protein sequence ID" value="MBW6531761.1"/>
    <property type="molecule type" value="Genomic_DNA"/>
</dbReference>
<reference evidence="3 4" key="1">
    <citation type="submission" date="2021-07" db="EMBL/GenBank/DDBJ databases">
        <title>Sphingomonas sp.</title>
        <authorList>
            <person name="Feng G."/>
            <person name="Li J."/>
            <person name="Pan M."/>
        </authorList>
    </citation>
    <scope>NUCLEOTIDE SEQUENCE [LARGE SCALE GENOMIC DNA]</scope>
    <source>
        <strain evidence="3 4">RRHST34</strain>
    </source>
</reference>
<feature type="domain" description="Ice-binding protein C-terminal" evidence="2">
    <location>
        <begin position="186"/>
        <end position="210"/>
    </location>
</feature>
<name>A0ABS7BQ99_9SPHN</name>